<dbReference type="GO" id="GO:0004803">
    <property type="term" value="F:transposase activity"/>
    <property type="evidence" value="ECO:0007669"/>
    <property type="project" value="InterPro"/>
</dbReference>
<gene>
    <name evidence="3" type="ORF">C7450_11675</name>
</gene>
<organism evidence="3 4">
    <name type="scientific">Chelatococcus asaccharovorans</name>
    <dbReference type="NCBI Taxonomy" id="28210"/>
    <lineage>
        <taxon>Bacteria</taxon>
        <taxon>Pseudomonadati</taxon>
        <taxon>Pseudomonadota</taxon>
        <taxon>Alphaproteobacteria</taxon>
        <taxon>Hyphomicrobiales</taxon>
        <taxon>Chelatococcaceae</taxon>
        <taxon>Chelatococcus</taxon>
    </lineage>
</organism>
<sequence length="346" mass="37607">MGNGTVDMSAVAAVGLDLAKHVFQVHAVDAAGRVLASKSVRRKDLLAFFEKLPGCLVGLEACGSAHHWARELIRLGHDVRLMPPAYVKPYVRRQKNDAADAAAICEAVTRPSMRFVPVRSVENQAVLMHHKVRELLVAQRTQLLNALRGHLTEIGIITAQGPNNARSLAAHVMDSHDMIPAGVRTALMPLVRQLHLLDEEIAESDRTIQAIAKTDATARRLMSIPGIGPVTASAIAASVQDISVFSGPREFAAFLGLTPRQNSSGGRERLGRVSKMGNRYLRKLLVVGAHAVLYHRKVHKDALRTWASHLMETKPFKLVAVAIANKLARIVFAILRGGTRYAGVNA</sequence>
<evidence type="ECO:0000313" key="4">
    <source>
        <dbReference type="Proteomes" id="UP000248021"/>
    </source>
</evidence>
<dbReference type="EMBL" id="QJJK01000016">
    <property type="protein sequence ID" value="PXW52501.1"/>
    <property type="molecule type" value="Genomic_DNA"/>
</dbReference>
<protein>
    <submittedName>
        <fullName evidence="3">Transposase</fullName>
    </submittedName>
</protein>
<evidence type="ECO:0000313" key="3">
    <source>
        <dbReference type="EMBL" id="PXW52501.1"/>
    </source>
</evidence>
<evidence type="ECO:0000259" key="2">
    <source>
        <dbReference type="Pfam" id="PF02371"/>
    </source>
</evidence>
<comment type="caution">
    <text evidence="3">The sequence shown here is derived from an EMBL/GenBank/DDBJ whole genome shotgun (WGS) entry which is preliminary data.</text>
</comment>
<dbReference type="Pfam" id="PF02371">
    <property type="entry name" value="Transposase_20"/>
    <property type="match status" value="1"/>
</dbReference>
<accession>A0A2V3TV00</accession>
<proteinExistence type="predicted"/>
<dbReference type="PANTHER" id="PTHR33055">
    <property type="entry name" value="TRANSPOSASE FOR INSERTION SEQUENCE ELEMENT IS1111A"/>
    <property type="match status" value="1"/>
</dbReference>
<dbReference type="InterPro" id="IPR047650">
    <property type="entry name" value="Transpos_IS110"/>
</dbReference>
<dbReference type="InterPro" id="IPR002525">
    <property type="entry name" value="Transp_IS110-like_N"/>
</dbReference>
<reference evidence="3 4" key="1">
    <citation type="submission" date="2018-05" db="EMBL/GenBank/DDBJ databases">
        <title>Genomic Encyclopedia of Type Strains, Phase IV (KMG-IV): sequencing the most valuable type-strain genomes for metagenomic binning, comparative biology and taxonomic classification.</title>
        <authorList>
            <person name="Goeker M."/>
        </authorList>
    </citation>
    <scope>NUCLEOTIDE SEQUENCE [LARGE SCALE GENOMIC DNA]</scope>
    <source>
        <strain evidence="3 4">DSM 6462</strain>
    </source>
</reference>
<feature type="domain" description="Transposase IS116/IS110/IS902 C-terminal" evidence="2">
    <location>
        <begin position="218"/>
        <end position="299"/>
    </location>
</feature>
<dbReference type="PANTHER" id="PTHR33055:SF3">
    <property type="entry name" value="PUTATIVE TRANSPOSASE FOR IS117-RELATED"/>
    <property type="match status" value="1"/>
</dbReference>
<dbReference type="GO" id="GO:0003677">
    <property type="term" value="F:DNA binding"/>
    <property type="evidence" value="ECO:0007669"/>
    <property type="project" value="InterPro"/>
</dbReference>
<dbReference type="Pfam" id="PF01548">
    <property type="entry name" value="DEDD_Tnp_IS110"/>
    <property type="match status" value="1"/>
</dbReference>
<evidence type="ECO:0000259" key="1">
    <source>
        <dbReference type="Pfam" id="PF01548"/>
    </source>
</evidence>
<keyword evidence="4" id="KW-1185">Reference proteome</keyword>
<dbReference type="Proteomes" id="UP000248021">
    <property type="component" value="Unassembled WGS sequence"/>
</dbReference>
<dbReference type="GO" id="GO:0006313">
    <property type="term" value="P:DNA transposition"/>
    <property type="evidence" value="ECO:0007669"/>
    <property type="project" value="InterPro"/>
</dbReference>
<dbReference type="OrthoDB" id="5289737at2"/>
<name>A0A2V3TV00_9HYPH</name>
<dbReference type="AlphaFoldDB" id="A0A2V3TV00"/>
<feature type="domain" description="Transposase IS110-like N-terminal" evidence="1">
    <location>
        <begin position="14"/>
        <end position="154"/>
    </location>
</feature>
<dbReference type="NCBIfam" id="NF033542">
    <property type="entry name" value="transpos_IS110"/>
    <property type="match status" value="1"/>
</dbReference>
<dbReference type="InterPro" id="IPR003346">
    <property type="entry name" value="Transposase_20"/>
</dbReference>